<reference evidence="2 3" key="1">
    <citation type="submission" date="2023-07" db="EMBL/GenBank/DDBJ databases">
        <title>Genomic Encyclopedia of Type Strains, Phase IV (KMG-IV): sequencing the most valuable type-strain genomes for metagenomic binning, comparative biology and taxonomic classification.</title>
        <authorList>
            <person name="Goeker M."/>
        </authorList>
    </citation>
    <scope>NUCLEOTIDE SEQUENCE [LARGE SCALE GENOMIC DNA]</scope>
    <source>
        <strain evidence="2 3">DSM 1111</strain>
    </source>
</reference>
<dbReference type="RefSeq" id="WP_307373711.1">
    <property type="nucleotide sequence ID" value="NZ_JAUSUW010000007.1"/>
</dbReference>
<dbReference type="InterPro" id="IPR043128">
    <property type="entry name" value="Rev_trsase/Diguanyl_cyclase"/>
</dbReference>
<evidence type="ECO:0000313" key="3">
    <source>
        <dbReference type="Proteomes" id="UP001238496"/>
    </source>
</evidence>
<keyword evidence="3" id="KW-1185">Reference proteome</keyword>
<dbReference type="SMART" id="SM00267">
    <property type="entry name" value="GGDEF"/>
    <property type="match status" value="1"/>
</dbReference>
<gene>
    <name evidence="2" type="ORF">J2045_002806</name>
</gene>
<dbReference type="EMBL" id="JAUSUW010000007">
    <property type="protein sequence ID" value="MDQ0421766.1"/>
    <property type="molecule type" value="Genomic_DNA"/>
</dbReference>
<name>A0ABU0G8V4_9HYPH</name>
<dbReference type="PANTHER" id="PTHR33121">
    <property type="entry name" value="CYCLIC DI-GMP PHOSPHODIESTERASE PDEF"/>
    <property type="match status" value="1"/>
</dbReference>
<organism evidence="2 3">
    <name type="scientific">Peteryoungia aggregata LMG 23059</name>
    <dbReference type="NCBI Taxonomy" id="1368425"/>
    <lineage>
        <taxon>Bacteria</taxon>
        <taxon>Pseudomonadati</taxon>
        <taxon>Pseudomonadota</taxon>
        <taxon>Alphaproteobacteria</taxon>
        <taxon>Hyphomicrobiales</taxon>
        <taxon>Rhizobiaceae</taxon>
        <taxon>Peteryoungia</taxon>
    </lineage>
</organism>
<proteinExistence type="predicted"/>
<accession>A0ABU0G8V4</accession>
<dbReference type="InterPro" id="IPR029787">
    <property type="entry name" value="Nucleotide_cyclase"/>
</dbReference>
<comment type="caution">
    <text evidence="2">The sequence shown here is derived from an EMBL/GenBank/DDBJ whole genome shotgun (WGS) entry which is preliminary data.</text>
</comment>
<dbReference type="Proteomes" id="UP001238496">
    <property type="component" value="Unassembled WGS sequence"/>
</dbReference>
<dbReference type="NCBIfam" id="TIGR00254">
    <property type="entry name" value="GGDEF"/>
    <property type="match status" value="1"/>
</dbReference>
<dbReference type="SUPFAM" id="SSF55073">
    <property type="entry name" value="Nucleotide cyclase"/>
    <property type="match status" value="1"/>
</dbReference>
<feature type="domain" description="GGDEF" evidence="1">
    <location>
        <begin position="198"/>
        <end position="333"/>
    </location>
</feature>
<dbReference type="Pfam" id="PF00990">
    <property type="entry name" value="GGDEF"/>
    <property type="match status" value="1"/>
</dbReference>
<dbReference type="PROSITE" id="PS50887">
    <property type="entry name" value="GGDEF"/>
    <property type="match status" value="1"/>
</dbReference>
<evidence type="ECO:0000259" key="1">
    <source>
        <dbReference type="PROSITE" id="PS50887"/>
    </source>
</evidence>
<dbReference type="PANTHER" id="PTHR33121:SF79">
    <property type="entry name" value="CYCLIC DI-GMP PHOSPHODIESTERASE PDED-RELATED"/>
    <property type="match status" value="1"/>
</dbReference>
<evidence type="ECO:0000313" key="2">
    <source>
        <dbReference type="EMBL" id="MDQ0421766.1"/>
    </source>
</evidence>
<dbReference type="InterPro" id="IPR050706">
    <property type="entry name" value="Cyclic-di-GMP_PDE-like"/>
</dbReference>
<protein>
    <submittedName>
        <fullName evidence="2">Diguanylate cyclase (GGDEF)-like protein</fullName>
    </submittedName>
</protein>
<dbReference type="Gene3D" id="3.30.70.270">
    <property type="match status" value="1"/>
</dbReference>
<dbReference type="InterPro" id="IPR000160">
    <property type="entry name" value="GGDEF_dom"/>
</dbReference>
<sequence length="339" mass="36589">MTTAEDLQKITVFMLKHQIAGLPRNFELIHAALAGGQPELARDVADLGARPTQAALDQIGLKHRLPGHCGITAERLQADALKTLSRLSDQLSLGLSQKRAFTNSVEGVIRSIRDDVSVGVDQLLGELDMLASIGKDMVRAETALTADVRDGLESLENADRAIRAAQAMMTKDRLTGLPNRISLFKTLDESHAEASPAHPFALILIEILDLPGLTHQYGEEAVSKLIRGLAAIFRKAIKKQDVIARMEADCFAFVFEGINADEAHVIAERLFTTAENNLVFASETSQDVGGLPLAIGHAMAHEAADAASWLAIAKNAVVHARQNPRQPIIGYKPGPRQVA</sequence>